<dbReference type="HOGENOM" id="CLU_027694_1_0_1"/>
<dbReference type="InterPro" id="IPR042036">
    <property type="entry name" value="RRP8_N"/>
</dbReference>
<evidence type="ECO:0000256" key="4">
    <source>
        <dbReference type="ARBA" id="ARBA00022491"/>
    </source>
</evidence>
<evidence type="ECO:0000256" key="10">
    <source>
        <dbReference type="ARBA" id="ARBA00023015"/>
    </source>
</evidence>
<dbReference type="EnsemblProtists" id="HpaT800600">
    <property type="protein sequence ID" value="HpaP800600"/>
    <property type="gene ID" value="HpaG800600"/>
</dbReference>
<keyword evidence="11" id="KW-0804">Transcription</keyword>
<dbReference type="Gene3D" id="3.40.50.150">
    <property type="entry name" value="Vaccinia Virus protein VP39"/>
    <property type="match status" value="1"/>
</dbReference>
<evidence type="ECO:0000256" key="13">
    <source>
        <dbReference type="RuleBase" id="RU365074"/>
    </source>
</evidence>
<dbReference type="GO" id="GO:0006364">
    <property type="term" value="P:rRNA processing"/>
    <property type="evidence" value="ECO:0007669"/>
    <property type="project" value="UniProtKB-UniRule"/>
</dbReference>
<keyword evidence="10" id="KW-0805">Transcription regulation</keyword>
<dbReference type="InterPro" id="IPR029063">
    <property type="entry name" value="SAM-dependent_MTases_sf"/>
</dbReference>
<feature type="region of interest" description="Disordered" evidence="14">
    <location>
        <begin position="1"/>
        <end position="65"/>
    </location>
</feature>
<evidence type="ECO:0000256" key="2">
    <source>
        <dbReference type="ARBA" id="ARBA00006301"/>
    </source>
</evidence>
<organism evidence="15 16">
    <name type="scientific">Hyaloperonospora arabidopsidis (strain Emoy2)</name>
    <name type="common">Downy mildew agent</name>
    <name type="synonym">Peronospora arabidopsidis</name>
    <dbReference type="NCBI Taxonomy" id="559515"/>
    <lineage>
        <taxon>Eukaryota</taxon>
        <taxon>Sar</taxon>
        <taxon>Stramenopiles</taxon>
        <taxon>Oomycota</taxon>
        <taxon>Peronosporomycetes</taxon>
        <taxon>Peronosporales</taxon>
        <taxon>Peronosporaceae</taxon>
        <taxon>Hyaloperonospora</taxon>
    </lineage>
</organism>
<keyword evidence="8 13" id="KW-0949">S-adenosyl-L-methionine</keyword>
<dbReference type="Pfam" id="PF05148">
    <property type="entry name" value="Methyltransf_8"/>
    <property type="match status" value="1"/>
</dbReference>
<keyword evidence="9" id="KW-0156">Chromatin regulator</keyword>
<keyword evidence="5 13" id="KW-0698">rRNA processing</keyword>
<dbReference type="PANTHER" id="PTHR12787:SF0">
    <property type="entry name" value="RIBOSOMAL RNA-PROCESSING PROTEIN 8"/>
    <property type="match status" value="1"/>
</dbReference>
<feature type="compositionally biased region" description="Basic residues" evidence="14">
    <location>
        <begin position="42"/>
        <end position="59"/>
    </location>
</feature>
<dbReference type="FunCoup" id="M4B2V2">
    <property type="interactions" value="81"/>
</dbReference>
<evidence type="ECO:0000256" key="5">
    <source>
        <dbReference type="ARBA" id="ARBA00022552"/>
    </source>
</evidence>
<evidence type="ECO:0000256" key="14">
    <source>
        <dbReference type="SAM" id="MobiDB-lite"/>
    </source>
</evidence>
<reference evidence="16" key="1">
    <citation type="journal article" date="2010" name="Science">
        <title>Signatures of adaptation to obligate biotrophy in the Hyaloperonospora arabidopsidis genome.</title>
        <authorList>
            <person name="Baxter L."/>
            <person name="Tripathy S."/>
            <person name="Ishaque N."/>
            <person name="Boot N."/>
            <person name="Cabral A."/>
            <person name="Kemen E."/>
            <person name="Thines M."/>
            <person name="Ah-Fong A."/>
            <person name="Anderson R."/>
            <person name="Badejoko W."/>
            <person name="Bittner-Eddy P."/>
            <person name="Boore J.L."/>
            <person name="Chibucos M.C."/>
            <person name="Coates M."/>
            <person name="Dehal P."/>
            <person name="Delehaunty K."/>
            <person name="Dong S."/>
            <person name="Downton P."/>
            <person name="Dumas B."/>
            <person name="Fabro G."/>
            <person name="Fronick C."/>
            <person name="Fuerstenberg S.I."/>
            <person name="Fulton L."/>
            <person name="Gaulin E."/>
            <person name="Govers F."/>
            <person name="Hughes L."/>
            <person name="Humphray S."/>
            <person name="Jiang R.H."/>
            <person name="Judelson H."/>
            <person name="Kamoun S."/>
            <person name="Kyung K."/>
            <person name="Meijer H."/>
            <person name="Minx P."/>
            <person name="Morris P."/>
            <person name="Nelson J."/>
            <person name="Phuntumart V."/>
            <person name="Qutob D."/>
            <person name="Rehmany A."/>
            <person name="Rougon-Cardoso A."/>
            <person name="Ryden P."/>
            <person name="Torto-Alalibo T."/>
            <person name="Studholme D."/>
            <person name="Wang Y."/>
            <person name="Win J."/>
            <person name="Wood J."/>
            <person name="Clifton S.W."/>
            <person name="Rogers J."/>
            <person name="Van den Ackerveken G."/>
            <person name="Jones J.D."/>
            <person name="McDowell J.M."/>
            <person name="Beynon J."/>
            <person name="Tyler B.M."/>
        </authorList>
    </citation>
    <scope>NUCLEOTIDE SEQUENCE [LARGE SCALE GENOMIC DNA]</scope>
    <source>
        <strain evidence="16">Emoy2</strain>
    </source>
</reference>
<keyword evidence="16" id="KW-1185">Reference proteome</keyword>
<evidence type="ECO:0000256" key="12">
    <source>
        <dbReference type="ARBA" id="ARBA00023242"/>
    </source>
</evidence>
<dbReference type="eggNOG" id="KOG3045">
    <property type="taxonomic scope" value="Eukaryota"/>
</dbReference>
<evidence type="ECO:0000256" key="1">
    <source>
        <dbReference type="ARBA" id="ARBA00004604"/>
    </source>
</evidence>
<evidence type="ECO:0000256" key="8">
    <source>
        <dbReference type="ARBA" id="ARBA00022691"/>
    </source>
</evidence>
<dbReference type="EMBL" id="JH598094">
    <property type="status" value="NOT_ANNOTATED_CDS"/>
    <property type="molecule type" value="Genomic_DNA"/>
</dbReference>
<name>M4B2V2_HYAAE</name>
<dbReference type="InterPro" id="IPR007823">
    <property type="entry name" value="RRP8"/>
</dbReference>
<evidence type="ECO:0000313" key="15">
    <source>
        <dbReference type="EnsemblProtists" id="HpaP800600"/>
    </source>
</evidence>
<evidence type="ECO:0000256" key="6">
    <source>
        <dbReference type="ARBA" id="ARBA00022603"/>
    </source>
</evidence>
<dbReference type="Proteomes" id="UP000011713">
    <property type="component" value="Unassembled WGS sequence"/>
</dbReference>
<dbReference type="FunFam" id="3.40.50.150:FF:000068">
    <property type="entry name" value="Ribosomal RNA-processing protein 8"/>
    <property type="match status" value="1"/>
</dbReference>
<dbReference type="GO" id="GO:0006325">
    <property type="term" value="P:chromatin organization"/>
    <property type="evidence" value="ECO:0007669"/>
    <property type="project" value="UniProtKB-KW"/>
</dbReference>
<evidence type="ECO:0000256" key="11">
    <source>
        <dbReference type="ARBA" id="ARBA00023163"/>
    </source>
</evidence>
<dbReference type="AlphaFoldDB" id="M4B2V2"/>
<protein>
    <recommendedName>
        <fullName evidence="3 13">Ribosomal RNA-processing protein 8</fullName>
        <ecNumber evidence="13">2.1.1.-</ecNumber>
    </recommendedName>
</protein>
<evidence type="ECO:0000256" key="9">
    <source>
        <dbReference type="ARBA" id="ARBA00022853"/>
    </source>
</evidence>
<evidence type="ECO:0000256" key="7">
    <source>
        <dbReference type="ARBA" id="ARBA00022679"/>
    </source>
</evidence>
<dbReference type="OMA" id="KWPTNPL"/>
<dbReference type="GO" id="GO:0005730">
    <property type="term" value="C:nucleolus"/>
    <property type="evidence" value="ECO:0007669"/>
    <property type="project" value="UniProtKB-SubCell"/>
</dbReference>
<sequence length="285" mass="32223">MGKKTSQGIGKHGAKNKAASPGGNKKIHQKNKTQQILDVPKTKQKQHLTKGKMRSKSKPKALTSAERLAEMRRKLDGGKFRMLNEQLYMTTGEESFQTFQSDPELFDVYHQGFREMSDKWPTNPLDTFIDYVKRHPKAVVADFGCGDARLAESVSNKVHSFDLVSRKEHVTACNIAHVPLKDSCIDIGVYCLALMGTSVSEYVREVYRVLRPGGVLKIAEVKSRFESETLGGIPGFVQTLDKMGFDCTHKDERNKMFVLFDFVKSSRIPQKVGAIRFKACEYKRR</sequence>
<keyword evidence="6 13" id="KW-0489">Methyltransferase</keyword>
<evidence type="ECO:0000313" key="16">
    <source>
        <dbReference type="Proteomes" id="UP000011713"/>
    </source>
</evidence>
<dbReference type="VEuPathDB" id="FungiDB:HpaG800600"/>
<dbReference type="FunFam" id="1.10.10.2150:FF:000001">
    <property type="entry name" value="Ribosomal RNA-processing protein 8"/>
    <property type="match status" value="1"/>
</dbReference>
<keyword evidence="12 13" id="KW-0539">Nucleus</keyword>
<dbReference type="PANTHER" id="PTHR12787">
    <property type="entry name" value="RIBOSOMAL RNA-PROCESSING PROTEIN 8"/>
    <property type="match status" value="1"/>
</dbReference>
<keyword evidence="7 13" id="KW-0808">Transferase</keyword>
<comment type="similarity">
    <text evidence="2 13">Belongs to the methyltransferase superfamily. RRP8 family.</text>
</comment>
<comment type="subcellular location">
    <subcellularLocation>
        <location evidence="1 13">Nucleus</location>
        <location evidence="1 13">Nucleolus</location>
    </subcellularLocation>
</comment>
<dbReference type="Gene3D" id="1.10.10.2150">
    <property type="entry name" value="Ribosomal RNA-processing protein 8, N-terminal domain"/>
    <property type="match status" value="1"/>
</dbReference>
<proteinExistence type="inferred from homology"/>
<dbReference type="SUPFAM" id="SSF53335">
    <property type="entry name" value="S-adenosyl-L-methionine-dependent methyltransferases"/>
    <property type="match status" value="1"/>
</dbReference>
<evidence type="ECO:0000256" key="3">
    <source>
        <dbReference type="ARBA" id="ARBA00020203"/>
    </source>
</evidence>
<dbReference type="GO" id="GO:0008168">
    <property type="term" value="F:methyltransferase activity"/>
    <property type="evidence" value="ECO:0007669"/>
    <property type="project" value="UniProtKB-KW"/>
</dbReference>
<reference evidence="15" key="2">
    <citation type="submission" date="2015-06" db="UniProtKB">
        <authorList>
            <consortium name="EnsemblProtists"/>
        </authorList>
    </citation>
    <scope>IDENTIFICATION</scope>
    <source>
        <strain evidence="15">Emoy2</strain>
    </source>
</reference>
<dbReference type="STRING" id="559515.M4B2V2"/>
<keyword evidence="4" id="KW-0678">Repressor</keyword>
<dbReference type="InParanoid" id="M4B2V2"/>
<comment type="function">
    <text evidence="13">Probable methyltransferase required to silence rDNA.</text>
</comment>
<dbReference type="EC" id="2.1.1.-" evidence="13"/>
<accession>M4B2V2</accession>
<dbReference type="GO" id="GO:0032259">
    <property type="term" value="P:methylation"/>
    <property type="evidence" value="ECO:0007669"/>
    <property type="project" value="UniProtKB-KW"/>
</dbReference>